<evidence type="ECO:0000313" key="3">
    <source>
        <dbReference type="Proteomes" id="UP000570361"/>
    </source>
</evidence>
<proteinExistence type="predicted"/>
<organism evidence="2 3">
    <name type="scientific">Paenibacillus phyllosphaerae</name>
    <dbReference type="NCBI Taxonomy" id="274593"/>
    <lineage>
        <taxon>Bacteria</taxon>
        <taxon>Bacillati</taxon>
        <taxon>Bacillota</taxon>
        <taxon>Bacilli</taxon>
        <taxon>Bacillales</taxon>
        <taxon>Paenibacillaceae</taxon>
        <taxon>Paenibacillus</taxon>
    </lineage>
</organism>
<accession>A0A7W5FQE5</accession>
<dbReference type="GO" id="GO:0004497">
    <property type="term" value="F:monooxygenase activity"/>
    <property type="evidence" value="ECO:0007669"/>
    <property type="project" value="UniProtKB-KW"/>
</dbReference>
<evidence type="ECO:0000313" key="2">
    <source>
        <dbReference type="EMBL" id="MBB3112949.1"/>
    </source>
</evidence>
<reference evidence="2 3" key="1">
    <citation type="submission" date="2020-08" db="EMBL/GenBank/DDBJ databases">
        <title>Genomic Encyclopedia of Type Strains, Phase III (KMG-III): the genomes of soil and plant-associated and newly described type strains.</title>
        <authorList>
            <person name="Whitman W."/>
        </authorList>
    </citation>
    <scope>NUCLEOTIDE SEQUENCE [LARGE SCALE GENOMIC DNA]</scope>
    <source>
        <strain evidence="2 3">CECT 5862</strain>
    </source>
</reference>
<dbReference type="SUPFAM" id="SSF54909">
    <property type="entry name" value="Dimeric alpha+beta barrel"/>
    <property type="match status" value="1"/>
</dbReference>
<dbReference type="EMBL" id="JACHXK010000015">
    <property type="protein sequence ID" value="MBB3112949.1"/>
    <property type="molecule type" value="Genomic_DNA"/>
</dbReference>
<dbReference type="Gene3D" id="3.30.70.100">
    <property type="match status" value="1"/>
</dbReference>
<dbReference type="InterPro" id="IPR011008">
    <property type="entry name" value="Dimeric_a/b-barrel"/>
</dbReference>
<evidence type="ECO:0000259" key="1">
    <source>
        <dbReference type="PROSITE" id="PS51725"/>
    </source>
</evidence>
<dbReference type="AlphaFoldDB" id="A0A7W5FQE5"/>
<dbReference type="PROSITE" id="PS51725">
    <property type="entry name" value="ABM"/>
    <property type="match status" value="1"/>
</dbReference>
<sequence>MQKFSMVAKFTAKAGERDTLANILLEAAHAMHAIPACETYVVHLSETEPDVLWVTEMWTSAEAHAASLAQPETRAAIAQAMPLIAGVDGTRLRPVGGKGFQLDDTAH</sequence>
<keyword evidence="3" id="KW-1185">Reference proteome</keyword>
<name>A0A7W5FQE5_9BACL</name>
<comment type="caution">
    <text evidence="2">The sequence shown here is derived from an EMBL/GenBank/DDBJ whole genome shotgun (WGS) entry which is preliminary data.</text>
</comment>
<gene>
    <name evidence="2" type="ORF">FHS18_005051</name>
</gene>
<dbReference type="Proteomes" id="UP000570361">
    <property type="component" value="Unassembled WGS sequence"/>
</dbReference>
<protein>
    <submittedName>
        <fullName evidence="2">Quinol monooxygenase YgiN</fullName>
    </submittedName>
</protein>
<dbReference type="Pfam" id="PF03992">
    <property type="entry name" value="ABM"/>
    <property type="match status" value="1"/>
</dbReference>
<feature type="domain" description="ABM" evidence="1">
    <location>
        <begin position="4"/>
        <end position="92"/>
    </location>
</feature>
<dbReference type="RefSeq" id="WP_183603052.1">
    <property type="nucleotide sequence ID" value="NZ_JACHXK010000015.1"/>
</dbReference>
<keyword evidence="2" id="KW-0560">Oxidoreductase</keyword>
<dbReference type="InterPro" id="IPR007138">
    <property type="entry name" value="ABM_dom"/>
</dbReference>
<keyword evidence="2" id="KW-0503">Monooxygenase</keyword>